<dbReference type="PANTHER" id="PTHR47331">
    <property type="entry name" value="PHD-TYPE DOMAIN-CONTAINING PROTEIN"/>
    <property type="match status" value="1"/>
</dbReference>
<dbReference type="Pfam" id="PF00078">
    <property type="entry name" value="RVT_1"/>
    <property type="match status" value="1"/>
</dbReference>
<dbReference type="InterPro" id="IPR036397">
    <property type="entry name" value="RNaseH_sf"/>
</dbReference>
<dbReference type="EMBL" id="LSMT01000318">
    <property type="protein sequence ID" value="PFX20422.1"/>
    <property type="molecule type" value="Genomic_DNA"/>
</dbReference>
<organism evidence="2 3">
    <name type="scientific">Stylophora pistillata</name>
    <name type="common">Smooth cauliflower coral</name>
    <dbReference type="NCBI Taxonomy" id="50429"/>
    <lineage>
        <taxon>Eukaryota</taxon>
        <taxon>Metazoa</taxon>
        <taxon>Cnidaria</taxon>
        <taxon>Anthozoa</taxon>
        <taxon>Hexacorallia</taxon>
        <taxon>Scleractinia</taxon>
        <taxon>Astrocoeniina</taxon>
        <taxon>Pocilloporidae</taxon>
        <taxon>Stylophora</taxon>
    </lineage>
</organism>
<evidence type="ECO:0000313" key="2">
    <source>
        <dbReference type="EMBL" id="PFX20422.1"/>
    </source>
</evidence>
<dbReference type="InterPro" id="IPR001584">
    <property type="entry name" value="Integrase_cat-core"/>
</dbReference>
<dbReference type="GO" id="GO:0003676">
    <property type="term" value="F:nucleic acid binding"/>
    <property type="evidence" value="ECO:0007669"/>
    <property type="project" value="InterPro"/>
</dbReference>
<gene>
    <name evidence="2" type="ORF">AWC38_SpisGene15123</name>
</gene>
<evidence type="ECO:0000259" key="1">
    <source>
        <dbReference type="PROSITE" id="PS50994"/>
    </source>
</evidence>
<dbReference type="GO" id="GO:0015074">
    <property type="term" value="P:DNA integration"/>
    <property type="evidence" value="ECO:0007669"/>
    <property type="project" value="InterPro"/>
</dbReference>
<proteinExistence type="predicted"/>
<dbReference type="InterPro" id="IPR043502">
    <property type="entry name" value="DNA/RNA_pol_sf"/>
</dbReference>
<dbReference type="AlphaFoldDB" id="A0A2B4RW37"/>
<dbReference type="STRING" id="50429.A0A2B4RW37"/>
<dbReference type="SUPFAM" id="SSF56672">
    <property type="entry name" value="DNA/RNA polymerases"/>
    <property type="match status" value="1"/>
</dbReference>
<dbReference type="InterPro" id="IPR012337">
    <property type="entry name" value="RNaseH-like_sf"/>
</dbReference>
<dbReference type="OrthoDB" id="5986873at2759"/>
<dbReference type="InterPro" id="IPR000477">
    <property type="entry name" value="RT_dom"/>
</dbReference>
<comment type="caution">
    <text evidence="2">The sequence shown here is derived from an EMBL/GenBank/DDBJ whole genome shotgun (WGS) entry which is preliminary data.</text>
</comment>
<dbReference type="CDD" id="cd01644">
    <property type="entry name" value="RT_pepA17"/>
    <property type="match status" value="1"/>
</dbReference>
<name>A0A2B4RW37_STYPI</name>
<dbReference type="SUPFAM" id="SSF53098">
    <property type="entry name" value="Ribonuclease H-like"/>
    <property type="match status" value="1"/>
</dbReference>
<dbReference type="InterPro" id="IPR008042">
    <property type="entry name" value="Retrotrans_Pao"/>
</dbReference>
<dbReference type="PANTHER" id="PTHR47331:SF1">
    <property type="entry name" value="GAG-LIKE PROTEIN"/>
    <property type="match status" value="1"/>
</dbReference>
<reference evidence="3" key="1">
    <citation type="journal article" date="2017" name="bioRxiv">
        <title>Comparative analysis of the genomes of Stylophora pistillata and Acropora digitifera provides evidence for extensive differences between species of corals.</title>
        <authorList>
            <person name="Voolstra C.R."/>
            <person name="Li Y."/>
            <person name="Liew Y.J."/>
            <person name="Baumgarten S."/>
            <person name="Zoccola D."/>
            <person name="Flot J.-F."/>
            <person name="Tambutte S."/>
            <person name="Allemand D."/>
            <person name="Aranda M."/>
        </authorList>
    </citation>
    <scope>NUCLEOTIDE SEQUENCE [LARGE SCALE GENOMIC DNA]</scope>
</reference>
<dbReference type="Gene3D" id="3.30.420.10">
    <property type="entry name" value="Ribonuclease H-like superfamily/Ribonuclease H"/>
    <property type="match status" value="1"/>
</dbReference>
<dbReference type="Gene3D" id="3.30.70.270">
    <property type="match status" value="1"/>
</dbReference>
<sequence>MGRLRSQVNRLSRNDKHLQKYDAVIQDQVQKGIVEVFRDEDCKNTLKHYIPHHEILTPEKTTTKLRVVFDASAKTRKKNQSLNESLHRGPVILEDLCGLLLRFRPHKVALVPDVEKGFLQVGLQPDDRDVTRFLWLKDPLKPTAENNVQILRFTRVPFGMISSPFLLAATTKNHLTKAGTPIAHQIADNMYVDNMITGVETSTQADELYEEAKTLFQSASMDLREWASNSSEFLQNTPECDRTSAETVKVLGTYWNLTTDTIFINRSHNLSSNVNTKREALQSVSRIYDPLGLFSLATLNAKLLIQELWKQEKHWDETFSRSSQQEWNKIYESLTPLSSQPLPRYVGGDEHKLFCFTDASAKAYSAAVYLYSSVNGKATANLVFSKALVAPAKQLSIPRLELLAVRAIHLEVVHDMTAEQFLFCLRRFIATRGKPRQIISDNASQFKVVKSTVEEAWQLSMTSPDTQSYLANEGIKWSFTIELAPWMGGFYERLIGLVKQSLRKSIGKICLTIVQLETVVKEVKAVINSRPLVYVRADFSSGFTLTPGDFLSLNPKTGVPSLAEEDRQQDPDFLSKLSSSQKLLDMWRKGQKHLDTFRNLLFNEYALSLREQTQNHLKKLPGHNPQPNPLKETLYFSRKTRHEVPGS</sequence>
<dbReference type="InterPro" id="IPR043128">
    <property type="entry name" value="Rev_trsase/Diguanyl_cyclase"/>
</dbReference>
<dbReference type="Pfam" id="PF05380">
    <property type="entry name" value="Peptidase_A17"/>
    <property type="match status" value="1"/>
</dbReference>
<dbReference type="Proteomes" id="UP000225706">
    <property type="component" value="Unassembled WGS sequence"/>
</dbReference>
<accession>A0A2B4RW37</accession>
<dbReference type="PROSITE" id="PS50994">
    <property type="entry name" value="INTEGRASE"/>
    <property type="match status" value="1"/>
</dbReference>
<dbReference type="Gene3D" id="3.10.10.10">
    <property type="entry name" value="HIV Type 1 Reverse Transcriptase, subunit A, domain 1"/>
    <property type="match status" value="1"/>
</dbReference>
<evidence type="ECO:0000313" key="3">
    <source>
        <dbReference type="Proteomes" id="UP000225706"/>
    </source>
</evidence>
<keyword evidence="3" id="KW-1185">Reference proteome</keyword>
<protein>
    <recommendedName>
        <fullName evidence="1">Integrase catalytic domain-containing protein</fullName>
    </recommendedName>
</protein>
<feature type="domain" description="Integrase catalytic" evidence="1">
    <location>
        <begin position="375"/>
        <end position="555"/>
    </location>
</feature>